<dbReference type="STRING" id="870435.A0A0C3PFD7"/>
<evidence type="ECO:0000256" key="1">
    <source>
        <dbReference type="SAM" id="MobiDB-lite"/>
    </source>
</evidence>
<reference evidence="2 3" key="1">
    <citation type="submission" date="2014-04" db="EMBL/GenBank/DDBJ databases">
        <authorList>
            <consortium name="DOE Joint Genome Institute"/>
            <person name="Kuo A."/>
            <person name="Kohler A."/>
            <person name="Costa M.D."/>
            <person name="Nagy L.G."/>
            <person name="Floudas D."/>
            <person name="Copeland A."/>
            <person name="Barry K.W."/>
            <person name="Cichocki N."/>
            <person name="Veneault-Fourrey C."/>
            <person name="LaButti K."/>
            <person name="Lindquist E.A."/>
            <person name="Lipzen A."/>
            <person name="Lundell T."/>
            <person name="Morin E."/>
            <person name="Murat C."/>
            <person name="Sun H."/>
            <person name="Tunlid A."/>
            <person name="Henrissat B."/>
            <person name="Grigoriev I.V."/>
            <person name="Hibbett D.S."/>
            <person name="Martin F."/>
            <person name="Nordberg H.P."/>
            <person name="Cantor M.N."/>
            <person name="Hua S.X."/>
        </authorList>
    </citation>
    <scope>NUCLEOTIDE SEQUENCE [LARGE SCALE GENOMIC DNA]</scope>
    <source>
        <strain evidence="2 3">Marx 270</strain>
    </source>
</reference>
<feature type="region of interest" description="Disordered" evidence="1">
    <location>
        <begin position="132"/>
        <end position="153"/>
    </location>
</feature>
<dbReference type="OrthoDB" id="10410132at2759"/>
<dbReference type="AlphaFoldDB" id="A0A0C3PFD7"/>
<gene>
    <name evidence="2" type="ORF">M404DRAFT_998771</name>
</gene>
<protein>
    <submittedName>
        <fullName evidence="2">Uncharacterized protein</fullName>
    </submittedName>
</protein>
<dbReference type="Proteomes" id="UP000054217">
    <property type="component" value="Unassembled WGS sequence"/>
</dbReference>
<accession>A0A0C3PFD7</accession>
<reference evidence="3" key="2">
    <citation type="submission" date="2015-01" db="EMBL/GenBank/DDBJ databases">
        <title>Evolutionary Origins and Diversification of the Mycorrhizal Mutualists.</title>
        <authorList>
            <consortium name="DOE Joint Genome Institute"/>
            <consortium name="Mycorrhizal Genomics Consortium"/>
            <person name="Kohler A."/>
            <person name="Kuo A."/>
            <person name="Nagy L.G."/>
            <person name="Floudas D."/>
            <person name="Copeland A."/>
            <person name="Barry K.W."/>
            <person name="Cichocki N."/>
            <person name="Veneault-Fourrey C."/>
            <person name="LaButti K."/>
            <person name="Lindquist E.A."/>
            <person name="Lipzen A."/>
            <person name="Lundell T."/>
            <person name="Morin E."/>
            <person name="Murat C."/>
            <person name="Riley R."/>
            <person name="Ohm R."/>
            <person name="Sun H."/>
            <person name="Tunlid A."/>
            <person name="Henrissat B."/>
            <person name="Grigoriev I.V."/>
            <person name="Hibbett D.S."/>
            <person name="Martin F."/>
        </authorList>
    </citation>
    <scope>NUCLEOTIDE SEQUENCE [LARGE SCALE GENOMIC DNA]</scope>
    <source>
        <strain evidence="3">Marx 270</strain>
    </source>
</reference>
<dbReference type="HOGENOM" id="CLU_1548239_0_0_1"/>
<dbReference type="InParanoid" id="A0A0C3PFD7"/>
<organism evidence="2 3">
    <name type="scientific">Pisolithus tinctorius Marx 270</name>
    <dbReference type="NCBI Taxonomy" id="870435"/>
    <lineage>
        <taxon>Eukaryota</taxon>
        <taxon>Fungi</taxon>
        <taxon>Dikarya</taxon>
        <taxon>Basidiomycota</taxon>
        <taxon>Agaricomycotina</taxon>
        <taxon>Agaricomycetes</taxon>
        <taxon>Agaricomycetidae</taxon>
        <taxon>Boletales</taxon>
        <taxon>Sclerodermatineae</taxon>
        <taxon>Pisolithaceae</taxon>
        <taxon>Pisolithus</taxon>
    </lineage>
</organism>
<name>A0A0C3PFD7_PISTI</name>
<feature type="compositionally biased region" description="Acidic residues" evidence="1">
    <location>
        <begin position="136"/>
        <end position="153"/>
    </location>
</feature>
<sequence>MGEHACGFFYGLRERTDLWVDLESITLRSLRIDVLEGTVNELREWFRQRKPTAKPLHVRFTRIKNPTCWKRTGHLLSMLYDSLHEYCTFEVGRFPIMEQTKVTSLTPTLHMDLPGVPSCVVNARLEQDVPWRESTDDFQDVSEDESSDVAKDDDFEDKWDDWWADSDVDYGDQ</sequence>
<keyword evidence="3" id="KW-1185">Reference proteome</keyword>
<proteinExistence type="predicted"/>
<evidence type="ECO:0000313" key="2">
    <source>
        <dbReference type="EMBL" id="KIO06629.1"/>
    </source>
</evidence>
<evidence type="ECO:0000313" key="3">
    <source>
        <dbReference type="Proteomes" id="UP000054217"/>
    </source>
</evidence>
<dbReference type="EMBL" id="KN831962">
    <property type="protein sequence ID" value="KIO06629.1"/>
    <property type="molecule type" value="Genomic_DNA"/>
</dbReference>